<dbReference type="Proteomes" id="UP001156666">
    <property type="component" value="Unassembled WGS sequence"/>
</dbReference>
<accession>A0AA37SL05</accession>
<dbReference type="SUPFAM" id="SSF52317">
    <property type="entry name" value="Class I glutamine amidotransferase-like"/>
    <property type="match status" value="1"/>
</dbReference>
<keyword evidence="3" id="KW-1185">Reference proteome</keyword>
<dbReference type="AlphaFoldDB" id="A0AA37SL05"/>
<dbReference type="InterPro" id="IPR029062">
    <property type="entry name" value="Class_I_gatase-like"/>
</dbReference>
<reference evidence="2" key="2">
    <citation type="submission" date="2023-01" db="EMBL/GenBank/DDBJ databases">
        <title>Draft genome sequence of Portibacter lacus strain NBRC 108769.</title>
        <authorList>
            <person name="Sun Q."/>
            <person name="Mori K."/>
        </authorList>
    </citation>
    <scope>NUCLEOTIDE SEQUENCE</scope>
    <source>
        <strain evidence="2">NBRC 108769</strain>
    </source>
</reference>
<evidence type="ECO:0000313" key="2">
    <source>
        <dbReference type="EMBL" id="GLR16141.1"/>
    </source>
</evidence>
<protein>
    <recommendedName>
        <fullName evidence="1">ThuA-like domain-containing protein</fullName>
    </recommendedName>
</protein>
<dbReference type="InterPro" id="IPR029010">
    <property type="entry name" value="ThuA-like"/>
</dbReference>
<reference evidence="2" key="1">
    <citation type="journal article" date="2014" name="Int. J. Syst. Evol. Microbiol.">
        <title>Complete genome sequence of Corynebacterium casei LMG S-19264T (=DSM 44701T), isolated from a smear-ripened cheese.</title>
        <authorList>
            <consortium name="US DOE Joint Genome Institute (JGI-PGF)"/>
            <person name="Walter F."/>
            <person name="Albersmeier A."/>
            <person name="Kalinowski J."/>
            <person name="Ruckert C."/>
        </authorList>
    </citation>
    <scope>NUCLEOTIDE SEQUENCE</scope>
    <source>
        <strain evidence="2">NBRC 108769</strain>
    </source>
</reference>
<dbReference type="PANTHER" id="PTHR40469">
    <property type="entry name" value="SECRETED GLYCOSYL HYDROLASE"/>
    <property type="match status" value="1"/>
</dbReference>
<evidence type="ECO:0000313" key="3">
    <source>
        <dbReference type="Proteomes" id="UP001156666"/>
    </source>
</evidence>
<name>A0AA37SL05_9BACT</name>
<organism evidence="2 3">
    <name type="scientific">Portibacter lacus</name>
    <dbReference type="NCBI Taxonomy" id="1099794"/>
    <lineage>
        <taxon>Bacteria</taxon>
        <taxon>Pseudomonadati</taxon>
        <taxon>Bacteroidota</taxon>
        <taxon>Saprospiria</taxon>
        <taxon>Saprospirales</taxon>
        <taxon>Haliscomenobacteraceae</taxon>
        <taxon>Portibacter</taxon>
    </lineage>
</organism>
<gene>
    <name evidence="2" type="ORF">GCM10007940_07560</name>
</gene>
<sequence length="315" mass="35755">MEKQKLKALIIDGENNHGVFPKTTMMMKDYLEETGLFDVDIARTKYIWQGPHHNKIEGVDSIQQLLTMYPLADGIERTSVKDPVPDPNYQPDFTKYDLVLSNFGWKASTWSDDVKSNFEQFIKNGGGLVVVHAADNSWGSWEAYNEMIGLGGWDNRSEASGPYVYYNENDSLVYDKRVGSAGSHGPQSEFIMQNRAKDHPVMRGLPAEFKHAKDELYEKLRGPAKNMTVLATALSDKKVNEKRTGHYEPVLMAIDYGKGRVFHTILGHMDYSMESVPFITTLQRGSEWAATGKVTQPVPEDFPQNNELVIRKWDR</sequence>
<dbReference type="EMBL" id="BSOH01000003">
    <property type="protein sequence ID" value="GLR16141.1"/>
    <property type="molecule type" value="Genomic_DNA"/>
</dbReference>
<proteinExistence type="predicted"/>
<dbReference type="Gene3D" id="3.40.50.880">
    <property type="match status" value="1"/>
</dbReference>
<dbReference type="Pfam" id="PF06283">
    <property type="entry name" value="ThuA"/>
    <property type="match status" value="1"/>
</dbReference>
<comment type="caution">
    <text evidence="2">The sequence shown here is derived from an EMBL/GenBank/DDBJ whole genome shotgun (WGS) entry which is preliminary data.</text>
</comment>
<feature type="domain" description="ThuA-like" evidence="1">
    <location>
        <begin position="50"/>
        <end position="289"/>
    </location>
</feature>
<evidence type="ECO:0000259" key="1">
    <source>
        <dbReference type="Pfam" id="PF06283"/>
    </source>
</evidence>
<dbReference type="PANTHER" id="PTHR40469:SF2">
    <property type="entry name" value="GALACTOSE-BINDING DOMAIN-LIKE SUPERFAMILY PROTEIN"/>
    <property type="match status" value="1"/>
</dbReference>